<evidence type="ECO:0000256" key="5">
    <source>
        <dbReference type="ARBA" id="ARBA00022634"/>
    </source>
</evidence>
<dbReference type="SUPFAM" id="SSF56672">
    <property type="entry name" value="DNA/RNA polymerases"/>
    <property type="match status" value="1"/>
</dbReference>
<keyword evidence="12" id="KW-0234">DNA repair</keyword>
<evidence type="ECO:0000256" key="4">
    <source>
        <dbReference type="ARBA" id="ARBA00020399"/>
    </source>
</evidence>
<dbReference type="FunFam" id="3.30.1490.100:FF:000001">
    <property type="entry name" value="DNA repair protein REV1"/>
    <property type="match status" value="1"/>
</dbReference>
<evidence type="ECO:0000256" key="13">
    <source>
        <dbReference type="ARBA" id="ARBA00023242"/>
    </source>
</evidence>
<dbReference type="GO" id="GO:0003887">
    <property type="term" value="F:DNA-directed DNA polymerase activity"/>
    <property type="evidence" value="ECO:0007669"/>
    <property type="project" value="TreeGrafter"/>
</dbReference>
<dbReference type="FunFam" id="3.40.50.10190:FF:000011">
    <property type="entry name" value="DNA repair protein REV1"/>
    <property type="match status" value="1"/>
</dbReference>
<dbReference type="SMART" id="SM00292">
    <property type="entry name" value="BRCT"/>
    <property type="match status" value="1"/>
</dbReference>
<feature type="compositionally biased region" description="Basic and acidic residues" evidence="16">
    <location>
        <begin position="117"/>
        <end position="128"/>
    </location>
</feature>
<feature type="domain" description="UmuC" evidence="18">
    <location>
        <begin position="384"/>
        <end position="578"/>
    </location>
</feature>
<dbReference type="GO" id="GO:0017125">
    <property type="term" value="F:deoxycytidyl transferase activity"/>
    <property type="evidence" value="ECO:0007669"/>
    <property type="project" value="TreeGrafter"/>
</dbReference>
<feature type="region of interest" description="Disordered" evidence="16">
    <location>
        <begin position="14"/>
        <end position="71"/>
    </location>
</feature>
<protein>
    <recommendedName>
        <fullName evidence="4">DNA repair protein REV1</fullName>
    </recommendedName>
    <alternativeName>
        <fullName evidence="15">Reversionless protein 1</fullName>
    </alternativeName>
</protein>
<evidence type="ECO:0000256" key="15">
    <source>
        <dbReference type="ARBA" id="ARBA00081902"/>
    </source>
</evidence>
<evidence type="ECO:0000256" key="6">
    <source>
        <dbReference type="ARBA" id="ARBA00022679"/>
    </source>
</evidence>
<dbReference type="SUPFAM" id="SSF100879">
    <property type="entry name" value="Lesion bypass DNA polymerase (Y-family), little finger domain"/>
    <property type="match status" value="1"/>
</dbReference>
<dbReference type="InterPro" id="IPR043502">
    <property type="entry name" value="DNA/RNA_pol_sf"/>
</dbReference>
<evidence type="ECO:0000259" key="17">
    <source>
        <dbReference type="PROSITE" id="PS50172"/>
    </source>
</evidence>
<organism evidence="19 20">
    <name type="scientific">Lachancea nothofagi CBS 11611</name>
    <dbReference type="NCBI Taxonomy" id="1266666"/>
    <lineage>
        <taxon>Eukaryota</taxon>
        <taxon>Fungi</taxon>
        <taxon>Dikarya</taxon>
        <taxon>Ascomycota</taxon>
        <taxon>Saccharomycotina</taxon>
        <taxon>Saccharomycetes</taxon>
        <taxon>Saccharomycetales</taxon>
        <taxon>Saccharomycetaceae</taxon>
        <taxon>Lachancea</taxon>
    </lineage>
</organism>
<dbReference type="InterPro" id="IPR036775">
    <property type="entry name" value="DNA_pol_Y-fam_lit_finger_sf"/>
</dbReference>
<dbReference type="SUPFAM" id="SSF52113">
    <property type="entry name" value="BRCT domain"/>
    <property type="match status" value="1"/>
</dbReference>
<dbReference type="PROSITE" id="PS50173">
    <property type="entry name" value="UMUC"/>
    <property type="match status" value="1"/>
</dbReference>
<evidence type="ECO:0000256" key="9">
    <source>
        <dbReference type="ARBA" id="ARBA00022763"/>
    </source>
</evidence>
<keyword evidence="10" id="KW-0460">Magnesium</keyword>
<dbReference type="InterPro" id="IPR001357">
    <property type="entry name" value="BRCT_dom"/>
</dbReference>
<dbReference type="GO" id="GO:0046872">
    <property type="term" value="F:metal ion binding"/>
    <property type="evidence" value="ECO:0007669"/>
    <property type="project" value="UniProtKB-KW"/>
</dbReference>
<evidence type="ECO:0000313" key="19">
    <source>
        <dbReference type="EMBL" id="SCU84487.1"/>
    </source>
</evidence>
<evidence type="ECO:0000256" key="12">
    <source>
        <dbReference type="ARBA" id="ARBA00023204"/>
    </source>
</evidence>
<feature type="compositionally biased region" description="Polar residues" evidence="16">
    <location>
        <begin position="52"/>
        <end position="71"/>
    </location>
</feature>
<proteinExistence type="inferred from homology"/>
<evidence type="ECO:0000259" key="18">
    <source>
        <dbReference type="PROSITE" id="PS50173"/>
    </source>
</evidence>
<comment type="cofactor">
    <cofactor evidence="1">
        <name>Mg(2+)</name>
        <dbReference type="ChEBI" id="CHEBI:18420"/>
    </cofactor>
</comment>
<reference evidence="20" key="1">
    <citation type="submission" date="2016-03" db="EMBL/GenBank/DDBJ databases">
        <authorList>
            <person name="Devillers Hugo."/>
        </authorList>
    </citation>
    <scope>NUCLEOTIDE SEQUENCE [LARGE SCALE GENOMIC DNA]</scope>
</reference>
<dbReference type="Gene3D" id="3.40.1170.60">
    <property type="match status" value="1"/>
</dbReference>
<dbReference type="AlphaFoldDB" id="A0A1G4J464"/>
<keyword evidence="13" id="KW-0539">Nucleus</keyword>
<dbReference type="Gene3D" id="3.30.1490.100">
    <property type="entry name" value="DNA polymerase, Y-family, little finger domain"/>
    <property type="match status" value="1"/>
</dbReference>
<comment type="subcellular location">
    <subcellularLocation>
        <location evidence="2">Nucleus</location>
    </subcellularLocation>
</comment>
<sequence>MDRDALLELLTDSSRASQDACVQTPKKVPISQSIVESQEDNISHASPDSPLHNYSTTTHSSFHQANHTQQQRLLSTLDDDSLLKLVNAYEKPTEKRSLLGRESDDNDSEYDDSQDEISQHDESLHDENPFIVTSPAASQPQSDPSVSDSDSVPLAASPHVAHDPVTTRNFGDYGQYFSDKKIQQQDRDDYIKKLYQDALNNGETFPPIFKDCTVYINGRTDPDRMLLHQKLVLYGGQFLHFLSGKTSATHIIASNLTSKKRIDFQNYKVVTPSWVIDSVAAGKRLPWQDYALLTGDYGQQKLNLANAKSNELDTSSTSFRKQRDNDAASTTLDCKNPNFLQSFFAKSRLHHLSTWKADLRALFCHKYIDQAQVKPIREGENVAIFHVDFDCFFATVSALSDTRYDLQKDALAVAHGTSSSDIASCNYVARSFGVRNGMWVRSARRLCPDLICLPYNFEQYEINSKLLYQILAGTNFFQMILPISIDEAICVKRLDKSSNFHEIQQLCEDVAQSIRQQVFTATNGCTVSIGCGPSLVCARLALKKAKPNGHCVVIDLQNQAQIDHFLSEFSLRDLPGIGTSIIDKVCQQILSDTLETPTIGELKSRSSLQLLISKLGTKTGRKVHFFLSGKDDEENSRILRNPFDYFARKSISVDINYAIRFDTIHEIDDFIDRICEHLIPKIIELGMLTPQVTLKIMRRCEHAPIEPAKYMGSGECDTFSRSSRFGVPTDEIGLIATEIKSSFRMLSCPPKELRGLAVQLNKLETKAGRGEQRKLPFMEQQHDSFTGTKISALKVNAFHALPQALKEDVRSEFVKRKIEVPPSPSGKRTSSTSPVKEYWEKFNKQNDTFKQEMPSSLDEEFMNHLPSQIQREIKRDYAIVKKTRSSVRRRIVSTDIPVLKPWLKHRSTISEVDKFQALERPREICNLVGTWIDQTVSVGPHIDDLNLFDRYLERLATKGRTHQILQIAKLMSSRLEYHSSFTAAEIQGRQEWEEYLLRRIIPILNSSTSERNANIQVIFDL</sequence>
<keyword evidence="5" id="KW-0237">DNA synthesis</keyword>
<keyword evidence="11" id="KW-0238">DNA-binding</keyword>
<dbReference type="PROSITE" id="PS50172">
    <property type="entry name" value="BRCT"/>
    <property type="match status" value="1"/>
</dbReference>
<dbReference type="Pfam" id="PF11799">
    <property type="entry name" value="IMS_C"/>
    <property type="match status" value="1"/>
</dbReference>
<evidence type="ECO:0000256" key="2">
    <source>
        <dbReference type="ARBA" id="ARBA00004123"/>
    </source>
</evidence>
<feature type="domain" description="BRCT" evidence="17">
    <location>
        <begin position="204"/>
        <end position="292"/>
    </location>
</feature>
<dbReference type="GO" id="GO:0003684">
    <property type="term" value="F:damaged DNA binding"/>
    <property type="evidence" value="ECO:0007669"/>
    <property type="project" value="InterPro"/>
</dbReference>
<keyword evidence="9" id="KW-0227">DNA damage</keyword>
<accession>A0A1G4J464</accession>
<dbReference type="InterPro" id="IPR043128">
    <property type="entry name" value="Rev_trsase/Diguanyl_cyclase"/>
</dbReference>
<evidence type="ECO:0000256" key="1">
    <source>
        <dbReference type="ARBA" id="ARBA00001946"/>
    </source>
</evidence>
<keyword evidence="8" id="KW-0479">Metal-binding</keyword>
<dbReference type="GO" id="GO:0005634">
    <property type="term" value="C:nucleus"/>
    <property type="evidence" value="ECO:0007669"/>
    <property type="project" value="UniProtKB-SubCell"/>
</dbReference>
<dbReference type="EMBL" id="LT598446">
    <property type="protein sequence ID" value="SCU84487.1"/>
    <property type="molecule type" value="Genomic_DNA"/>
</dbReference>
<evidence type="ECO:0000256" key="8">
    <source>
        <dbReference type="ARBA" id="ARBA00022723"/>
    </source>
</evidence>
<dbReference type="Proteomes" id="UP000189911">
    <property type="component" value="Chromosome C"/>
</dbReference>
<evidence type="ECO:0000256" key="11">
    <source>
        <dbReference type="ARBA" id="ARBA00023125"/>
    </source>
</evidence>
<dbReference type="InterPro" id="IPR001126">
    <property type="entry name" value="UmuC"/>
</dbReference>
<dbReference type="Pfam" id="PF00817">
    <property type="entry name" value="IMS"/>
    <property type="match status" value="1"/>
</dbReference>
<gene>
    <name evidence="19" type="ORF">LANO_0C01486G</name>
</gene>
<feature type="region of interest" description="Disordered" evidence="16">
    <location>
        <begin position="93"/>
        <end position="167"/>
    </location>
</feature>
<evidence type="ECO:0000256" key="10">
    <source>
        <dbReference type="ARBA" id="ARBA00022842"/>
    </source>
</evidence>
<feature type="compositionally biased region" description="Low complexity" evidence="16">
    <location>
        <begin position="134"/>
        <end position="158"/>
    </location>
</feature>
<evidence type="ECO:0000256" key="7">
    <source>
        <dbReference type="ARBA" id="ARBA00022695"/>
    </source>
</evidence>
<feature type="compositionally biased region" description="Acidic residues" evidence="16">
    <location>
        <begin position="104"/>
        <end position="115"/>
    </location>
</feature>
<dbReference type="PANTHER" id="PTHR45990">
    <property type="entry name" value="DNA REPAIR PROTEIN REV1"/>
    <property type="match status" value="1"/>
</dbReference>
<dbReference type="GO" id="GO:0006281">
    <property type="term" value="P:DNA repair"/>
    <property type="evidence" value="ECO:0007669"/>
    <property type="project" value="UniProtKB-KW"/>
</dbReference>
<dbReference type="OrthoDB" id="427711at2759"/>
<name>A0A1G4J464_9SACH</name>
<dbReference type="Gene3D" id="1.10.150.20">
    <property type="entry name" value="5' to 3' exonuclease, C-terminal subdomain"/>
    <property type="match status" value="1"/>
</dbReference>
<evidence type="ECO:0000313" key="20">
    <source>
        <dbReference type="Proteomes" id="UP000189911"/>
    </source>
</evidence>
<evidence type="ECO:0000256" key="14">
    <source>
        <dbReference type="ARBA" id="ARBA00058985"/>
    </source>
</evidence>
<evidence type="ECO:0000256" key="16">
    <source>
        <dbReference type="SAM" id="MobiDB-lite"/>
    </source>
</evidence>
<dbReference type="InterPro" id="IPR017961">
    <property type="entry name" value="DNA_pol_Y-fam_little_finger"/>
</dbReference>
<dbReference type="CDD" id="cd17719">
    <property type="entry name" value="BRCT_Rev1"/>
    <property type="match status" value="1"/>
</dbReference>
<dbReference type="PANTHER" id="PTHR45990:SF1">
    <property type="entry name" value="DNA REPAIR PROTEIN REV1"/>
    <property type="match status" value="1"/>
</dbReference>
<comment type="similarity">
    <text evidence="3">Belongs to the DNA polymerase type-Y family.</text>
</comment>
<dbReference type="InterPro" id="IPR036420">
    <property type="entry name" value="BRCT_dom_sf"/>
</dbReference>
<keyword evidence="6" id="KW-0808">Transferase</keyword>
<dbReference type="GO" id="GO:0042276">
    <property type="term" value="P:error-prone translesion synthesis"/>
    <property type="evidence" value="ECO:0007669"/>
    <property type="project" value="TreeGrafter"/>
</dbReference>
<dbReference type="Gene3D" id="6.10.250.1490">
    <property type="match status" value="1"/>
</dbReference>
<dbReference type="GO" id="GO:0070987">
    <property type="term" value="P:error-free translesion synthesis"/>
    <property type="evidence" value="ECO:0007669"/>
    <property type="project" value="TreeGrafter"/>
</dbReference>
<comment type="function">
    <text evidence="14">Deoxycytidyl transferase involved in DNA repair. Transfers a dCMP residue from dCTP to the 3'-end of a DNA primer in a template-dependent reaction. May assist in the first step in the bypass of abasic lesions by the insertion of a nucleotide opposite the lesion. Required for normal induction of mutations by physical and chemical agents. Involved in mitochondrial DNA mutagenesis.</text>
</comment>
<feature type="compositionally biased region" description="Basic and acidic residues" evidence="16">
    <location>
        <begin position="93"/>
        <end position="103"/>
    </location>
</feature>
<evidence type="ECO:0000256" key="3">
    <source>
        <dbReference type="ARBA" id="ARBA00010945"/>
    </source>
</evidence>
<keyword evidence="20" id="KW-1185">Reference proteome</keyword>
<dbReference type="CDD" id="cd01701">
    <property type="entry name" value="PolY_Rev1"/>
    <property type="match status" value="1"/>
</dbReference>
<dbReference type="Pfam" id="PF16589">
    <property type="entry name" value="BRCT_2"/>
    <property type="match status" value="1"/>
</dbReference>
<dbReference type="Gene3D" id="3.30.70.270">
    <property type="match status" value="1"/>
</dbReference>
<keyword evidence="7" id="KW-0548">Nucleotidyltransferase</keyword>
<dbReference type="Gene3D" id="3.40.50.10190">
    <property type="entry name" value="BRCT domain"/>
    <property type="match status" value="1"/>
</dbReference>